<dbReference type="Proteomes" id="UP001596492">
    <property type="component" value="Unassembled WGS sequence"/>
</dbReference>
<reference evidence="4" key="1">
    <citation type="journal article" date="2019" name="Int. J. Syst. Evol. Microbiol.">
        <title>The Global Catalogue of Microorganisms (GCM) 10K type strain sequencing project: providing services to taxonomists for standard genome sequencing and annotation.</title>
        <authorList>
            <consortium name="The Broad Institute Genomics Platform"/>
            <consortium name="The Broad Institute Genome Sequencing Center for Infectious Disease"/>
            <person name="Wu L."/>
            <person name="Ma J."/>
        </authorList>
    </citation>
    <scope>NUCLEOTIDE SEQUENCE [LARGE SCALE GENOMIC DNA]</scope>
    <source>
        <strain evidence="4">CCUG 51308</strain>
    </source>
</reference>
<name>A0ABW2IJD0_9PROT</name>
<accession>A0ABW2IJD0</accession>
<proteinExistence type="predicted"/>
<dbReference type="SUPFAM" id="SSF50956">
    <property type="entry name" value="Thermostable phytase (3-phytase)"/>
    <property type="match status" value="1"/>
</dbReference>
<feature type="chain" id="PRO_5046990326" evidence="1">
    <location>
        <begin position="27"/>
        <end position="354"/>
    </location>
</feature>
<protein>
    <submittedName>
        <fullName evidence="3">Phytase</fullName>
    </submittedName>
</protein>
<evidence type="ECO:0000313" key="4">
    <source>
        <dbReference type="Proteomes" id="UP001596492"/>
    </source>
</evidence>
<feature type="signal peptide" evidence="1">
    <location>
        <begin position="1"/>
        <end position="26"/>
    </location>
</feature>
<dbReference type="RefSeq" id="WP_382166306.1">
    <property type="nucleotide sequence ID" value="NZ_JBHTBR010000002.1"/>
</dbReference>
<evidence type="ECO:0000256" key="1">
    <source>
        <dbReference type="SAM" id="SignalP"/>
    </source>
</evidence>
<keyword evidence="1" id="KW-0732">Signal</keyword>
<organism evidence="3 4">
    <name type="scientific">Hirschia litorea</name>
    <dbReference type="NCBI Taxonomy" id="1199156"/>
    <lineage>
        <taxon>Bacteria</taxon>
        <taxon>Pseudomonadati</taxon>
        <taxon>Pseudomonadota</taxon>
        <taxon>Alphaproteobacteria</taxon>
        <taxon>Hyphomonadales</taxon>
        <taxon>Hyphomonadaceae</taxon>
        <taxon>Hirschia</taxon>
    </lineage>
</organism>
<evidence type="ECO:0000313" key="3">
    <source>
        <dbReference type="EMBL" id="MFC7291112.1"/>
    </source>
</evidence>
<dbReference type="EMBL" id="JBHTBR010000002">
    <property type="protein sequence ID" value="MFC7291112.1"/>
    <property type="molecule type" value="Genomic_DNA"/>
</dbReference>
<keyword evidence="4" id="KW-1185">Reference proteome</keyword>
<comment type="caution">
    <text evidence="3">The sequence shown here is derived from an EMBL/GenBank/DDBJ whole genome shotgun (WGS) entry which is preliminary data.</text>
</comment>
<feature type="domain" description="BPP" evidence="2">
    <location>
        <begin position="26"/>
        <end position="350"/>
    </location>
</feature>
<sequence>MRPLFPLLASVACLALVNCAATPKYASDELLGVASVSAFAETPAVETSEDAADDPAIWVNPKDASQSLILGTNKQSGIYVYDLSGAQKQFLPVGRVNNVDVRSVQTANGVRHIAAASNRTSNTLTFMEINPETGKVNTLKDFAISEPEVYGYCLGVAKDGSLLSFVNTKTAKVLVHRIDLETLTATQIDSWTFGGQMEGCSNDDAAGILFLGEEEHGLWRVTHDNGAETKREIMDTIANDQGLVMDVEGVDIWHGDNGTGYVVVSAQAADRYVVYQREAPYKKVGIFNIKPSADGKVDGVSHTDGLAVSSAAFNESLSSGLLVVQDDDNTDPQGYQNFKLVNWKDVEKALELKK</sequence>
<gene>
    <name evidence="3" type="ORF">ACFQS8_05755</name>
</gene>
<dbReference type="Pfam" id="PF02333">
    <property type="entry name" value="Phytase"/>
    <property type="match status" value="1"/>
</dbReference>
<evidence type="ECO:0000259" key="2">
    <source>
        <dbReference type="PROSITE" id="PS51662"/>
    </source>
</evidence>
<dbReference type="PROSITE" id="PS51662">
    <property type="entry name" value="BP_PHYTASE"/>
    <property type="match status" value="1"/>
</dbReference>
<dbReference type="Gene3D" id="2.120.10.30">
    <property type="entry name" value="TolB, C-terminal domain"/>
    <property type="match status" value="1"/>
</dbReference>
<dbReference type="InterPro" id="IPR003431">
    <property type="entry name" value="B-propeller_Phytase"/>
</dbReference>
<dbReference type="InterPro" id="IPR011042">
    <property type="entry name" value="6-blade_b-propeller_TolB-like"/>
</dbReference>